<dbReference type="Pfam" id="PF01869">
    <property type="entry name" value="BcrAD_BadFG"/>
    <property type="match status" value="1"/>
</dbReference>
<proteinExistence type="predicted"/>
<sequence length="257" mass="27125">MYLGIDVGSVSTDAVLLDEESRIVAYSIEKSGFDHKQAIRNATDRVCEAGGVLHSDIRGTAGTGYGRRNVEGACVTVTEITCHAKGIAAVYPEVRTLIDIGGQDSKVIRIMENGFAENFIMNDKCAAGTGRFLEVMAHTMGVETSQLGPLSLKAKKPRPISSICTVFAESEVISRISEGCPLEEIIAGIHQAIGDRLLAMFSSIGVVHPVALTGGVAKNSGVVKAISDRLGRELLIPNEPQITGALGAAILAREYGS</sequence>
<evidence type="ECO:0000259" key="5">
    <source>
        <dbReference type="Pfam" id="PF01869"/>
    </source>
</evidence>
<dbReference type="InterPro" id="IPR051805">
    <property type="entry name" value="Dehydratase_Activator_Redct"/>
</dbReference>
<evidence type="ECO:0000256" key="1">
    <source>
        <dbReference type="ARBA" id="ARBA00001966"/>
    </source>
</evidence>
<comment type="cofactor">
    <cofactor evidence="1">
        <name>[4Fe-4S] cluster</name>
        <dbReference type="ChEBI" id="CHEBI:49883"/>
    </cofactor>
</comment>
<name>A0ABU7VQ83_9BACL</name>
<dbReference type="InterPro" id="IPR002731">
    <property type="entry name" value="ATPase_BadF"/>
</dbReference>
<keyword evidence="7" id="KW-1185">Reference proteome</keyword>
<evidence type="ECO:0000313" key="6">
    <source>
        <dbReference type="EMBL" id="MEF2965916.1"/>
    </source>
</evidence>
<dbReference type="SUPFAM" id="SSF53067">
    <property type="entry name" value="Actin-like ATPase domain"/>
    <property type="match status" value="1"/>
</dbReference>
<organism evidence="6 7">
    <name type="scientific">Paenibacillus haidiansis</name>
    <dbReference type="NCBI Taxonomy" id="1574488"/>
    <lineage>
        <taxon>Bacteria</taxon>
        <taxon>Bacillati</taxon>
        <taxon>Bacillota</taxon>
        <taxon>Bacilli</taxon>
        <taxon>Bacillales</taxon>
        <taxon>Paenibacillaceae</taxon>
        <taxon>Paenibacillus</taxon>
    </lineage>
</organism>
<evidence type="ECO:0000313" key="7">
    <source>
        <dbReference type="Proteomes" id="UP001306950"/>
    </source>
</evidence>
<keyword evidence="4" id="KW-0411">Iron-sulfur</keyword>
<dbReference type="Gene3D" id="3.30.420.40">
    <property type="match status" value="2"/>
</dbReference>
<protein>
    <submittedName>
        <fullName evidence="6">Acyl-CoA dehydratase activase</fullName>
    </submittedName>
</protein>
<keyword evidence="3" id="KW-0408">Iron</keyword>
<feature type="domain" description="ATPase BadF/BadG/BcrA/BcrD type" evidence="5">
    <location>
        <begin position="3"/>
        <end position="252"/>
    </location>
</feature>
<comment type="caution">
    <text evidence="6">The sequence shown here is derived from an EMBL/GenBank/DDBJ whole genome shotgun (WGS) entry which is preliminary data.</text>
</comment>
<dbReference type="InterPro" id="IPR008275">
    <property type="entry name" value="CoA_E_activase_dom"/>
</dbReference>
<dbReference type="RefSeq" id="WP_331846140.1">
    <property type="nucleotide sequence ID" value="NZ_JAZHPZ010000003.1"/>
</dbReference>
<dbReference type="PANTHER" id="PTHR32329">
    <property type="entry name" value="BIFUNCTIONAL PROTEIN [INCLUDES 2-HYDROXYACYL-COA DEHYDRATASE (N-TER) AND ITS ACTIVATOR DOMAIN (C_TERM)-RELATED"/>
    <property type="match status" value="1"/>
</dbReference>
<evidence type="ECO:0000256" key="4">
    <source>
        <dbReference type="ARBA" id="ARBA00023014"/>
    </source>
</evidence>
<evidence type="ECO:0000256" key="2">
    <source>
        <dbReference type="ARBA" id="ARBA00022723"/>
    </source>
</evidence>
<gene>
    <name evidence="6" type="ORF">V3851_08750</name>
</gene>
<accession>A0ABU7VQ83</accession>
<keyword evidence="2" id="KW-0479">Metal-binding</keyword>
<dbReference type="PANTHER" id="PTHR32329:SF2">
    <property type="entry name" value="BIFUNCTIONAL PROTEIN [INCLUDES 2-HYDROXYACYL-COA DEHYDRATASE (N-TER) AND ITS ACTIVATOR DOMAIN (C_TERM)"/>
    <property type="match status" value="1"/>
</dbReference>
<dbReference type="EMBL" id="JAZHPZ010000003">
    <property type="protein sequence ID" value="MEF2965916.1"/>
    <property type="molecule type" value="Genomic_DNA"/>
</dbReference>
<dbReference type="CDD" id="cd24036">
    <property type="entry name" value="ASKHA_NBD_BcrAD_BadFG_HgdC_HadI"/>
    <property type="match status" value="1"/>
</dbReference>
<evidence type="ECO:0000256" key="3">
    <source>
        <dbReference type="ARBA" id="ARBA00023004"/>
    </source>
</evidence>
<dbReference type="Proteomes" id="UP001306950">
    <property type="component" value="Unassembled WGS sequence"/>
</dbReference>
<dbReference type="NCBIfam" id="TIGR00241">
    <property type="entry name" value="CoA_E_activ"/>
    <property type="match status" value="1"/>
</dbReference>
<dbReference type="InterPro" id="IPR043129">
    <property type="entry name" value="ATPase_NBD"/>
</dbReference>
<reference evidence="6 7" key="1">
    <citation type="submission" date="2024-02" db="EMBL/GenBank/DDBJ databases">
        <title>A nitrogen-fixing paenibacillus bacterium.</title>
        <authorList>
            <person name="Zhang W.L."/>
            <person name="Chen S.F."/>
        </authorList>
    </citation>
    <scope>NUCLEOTIDE SEQUENCE [LARGE SCALE GENOMIC DNA]</scope>
    <source>
        <strain evidence="6 7">M1</strain>
    </source>
</reference>